<dbReference type="InterPro" id="IPR047121">
    <property type="entry name" value="YjiB-like"/>
</dbReference>
<name>A0A2N0D9Q9_RHISU</name>
<evidence type="ECO:0000313" key="4">
    <source>
        <dbReference type="Proteomes" id="UP001060123"/>
    </source>
</evidence>
<keyword evidence="4" id="KW-1185">Reference proteome</keyword>
<dbReference type="SUPFAM" id="SSF51182">
    <property type="entry name" value="RmlC-like cupins"/>
    <property type="match status" value="1"/>
</dbReference>
<evidence type="ECO:0000313" key="2">
    <source>
        <dbReference type="EMBL" id="UWU18242.1"/>
    </source>
</evidence>
<dbReference type="RefSeq" id="WP_037142433.1">
    <property type="nucleotide sequence ID" value="NZ_CP104144.1"/>
</dbReference>
<dbReference type="PANTHER" id="PTHR36448:SF2">
    <property type="entry name" value="CUPIN TYPE-1 DOMAIN-CONTAINING PROTEIN"/>
    <property type="match status" value="1"/>
</dbReference>
<proteinExistence type="predicted"/>
<reference evidence="1 3" key="1">
    <citation type="submission" date="2017-11" db="EMBL/GenBank/DDBJ databases">
        <authorList>
            <person name="Han C.G."/>
        </authorList>
    </citation>
    <scope>NUCLEOTIDE SEQUENCE [LARGE SCALE GENOMIC DNA]</scope>
    <source>
        <strain evidence="1 3">HCNT1</strain>
    </source>
</reference>
<dbReference type="Proteomes" id="UP000232164">
    <property type="component" value="Unassembled WGS sequence"/>
</dbReference>
<dbReference type="InterPro" id="IPR014500">
    <property type="entry name" value="UCP019307_cupin"/>
</dbReference>
<reference evidence="1 3" key="2">
    <citation type="submission" date="2017-12" db="EMBL/GenBank/DDBJ databases">
        <title>Genome sequence of Rhizobium sullae HCNT1 isolated from Sulla coronaria nodules and featuring peculiar denitrification phenotypes.</title>
        <authorList>
            <person name="De Diego-Diaz B."/>
            <person name="Treu L."/>
            <person name="Campanaro S."/>
            <person name="Da Silva Duarte V."/>
            <person name="Basaglia M."/>
            <person name="Favaro L."/>
            <person name="Casella S."/>
            <person name="Squartini A."/>
        </authorList>
    </citation>
    <scope>NUCLEOTIDE SEQUENCE [LARGE SCALE GENOMIC DNA]</scope>
    <source>
        <strain evidence="1 3">HCNT1</strain>
    </source>
</reference>
<organism evidence="1 3">
    <name type="scientific">Rhizobium sullae</name>
    <name type="common">Rhizobium hedysari</name>
    <dbReference type="NCBI Taxonomy" id="50338"/>
    <lineage>
        <taxon>Bacteria</taxon>
        <taxon>Pseudomonadati</taxon>
        <taxon>Pseudomonadota</taxon>
        <taxon>Alphaproteobacteria</taxon>
        <taxon>Hyphomicrobiales</taxon>
        <taxon>Rhizobiaceae</taxon>
        <taxon>Rhizobium/Agrobacterium group</taxon>
        <taxon>Rhizobium</taxon>
    </lineage>
</organism>
<dbReference type="EMBL" id="PIQN01000009">
    <property type="protein sequence ID" value="PKA42845.1"/>
    <property type="molecule type" value="Genomic_DNA"/>
</dbReference>
<dbReference type="EMBL" id="CP104144">
    <property type="protein sequence ID" value="UWU18242.1"/>
    <property type="molecule type" value="Genomic_DNA"/>
</dbReference>
<dbReference type="Proteomes" id="UP001060123">
    <property type="component" value="Plasmid pWSM1592_1"/>
</dbReference>
<dbReference type="InterPro" id="IPR014710">
    <property type="entry name" value="RmlC-like_jellyroll"/>
</dbReference>
<accession>A0A2N0D9Q9</accession>
<dbReference type="PANTHER" id="PTHR36448">
    <property type="entry name" value="BLR7373 PROTEIN"/>
    <property type="match status" value="1"/>
</dbReference>
<dbReference type="PIRSF" id="PIRSF019307">
    <property type="entry name" value="UCP019307"/>
    <property type="match status" value="1"/>
</dbReference>
<sequence length="163" mass="17643">MEPEAIRLEPSEFVPNNPAFPLLFYRGVLKDGNLAEGFEGLFRRNGWGNMWRNGVYPFHHYHSKTHEALGFAAGSATLMLGGPTGPKIEVHAGDAAILPAGTGHCRLSASSDFLVIGAYPPGSDYDLCREAATPEQLRRIRDLSAPRTDPVTGGNGGLIALWR</sequence>
<dbReference type="Gene3D" id="2.60.120.10">
    <property type="entry name" value="Jelly Rolls"/>
    <property type="match status" value="1"/>
</dbReference>
<reference evidence="2" key="3">
    <citation type="submission" date="2022-09" db="EMBL/GenBank/DDBJ databases">
        <title>Australian commercial rhizobial inoculants.</title>
        <authorList>
            <person name="Kohlmeier M.G."/>
            <person name="O'Hara G.W."/>
            <person name="Colombi E."/>
            <person name="Ramsay J.P."/>
            <person name="Terpolilli J."/>
        </authorList>
    </citation>
    <scope>NUCLEOTIDE SEQUENCE</scope>
    <source>
        <strain evidence="2">WSM1592</strain>
        <plasmid evidence="2">pWSM1592_1</plasmid>
    </source>
</reference>
<dbReference type="InterPro" id="IPR011051">
    <property type="entry name" value="RmlC_Cupin_sf"/>
</dbReference>
<geneLocation type="plasmid" evidence="2 4">
    <name>pWSM1592_1</name>
</geneLocation>
<dbReference type="STRING" id="1041146.GCA_000427985_01771"/>
<dbReference type="AlphaFoldDB" id="A0A2N0D9Q9"/>
<evidence type="ECO:0000313" key="3">
    <source>
        <dbReference type="Proteomes" id="UP000232164"/>
    </source>
</evidence>
<gene>
    <name evidence="1" type="ORF">CWR43_15680</name>
    <name evidence="2" type="ORF">N2599_23560</name>
</gene>
<keyword evidence="2" id="KW-0614">Plasmid</keyword>
<evidence type="ECO:0000313" key="1">
    <source>
        <dbReference type="EMBL" id="PKA42845.1"/>
    </source>
</evidence>
<protein>
    <submittedName>
        <fullName evidence="1">Cupin</fullName>
    </submittedName>
</protein>
<dbReference type="CDD" id="cd02219">
    <property type="entry name" value="cupin_YjlB-like"/>
    <property type="match status" value="1"/>
</dbReference>